<evidence type="ECO:0000256" key="1">
    <source>
        <dbReference type="ARBA" id="ARBA00008061"/>
    </source>
</evidence>
<dbReference type="AlphaFoldDB" id="A0A0D2A9D6"/>
<dbReference type="FunFam" id="3.20.20.80:FF:000064">
    <property type="entry name" value="Oligo-1,6-glucosidase"/>
    <property type="match status" value="1"/>
</dbReference>
<reference evidence="6 7" key="1">
    <citation type="submission" date="2015-01" db="EMBL/GenBank/DDBJ databases">
        <title>The Genome Sequence of Ochroconis gallopava CBS43764.</title>
        <authorList>
            <consortium name="The Broad Institute Genomics Platform"/>
            <person name="Cuomo C."/>
            <person name="de Hoog S."/>
            <person name="Gorbushina A."/>
            <person name="Stielow B."/>
            <person name="Teixiera M."/>
            <person name="Abouelleil A."/>
            <person name="Chapman S.B."/>
            <person name="Priest M."/>
            <person name="Young S.K."/>
            <person name="Wortman J."/>
            <person name="Nusbaum C."/>
            <person name="Birren B."/>
        </authorList>
    </citation>
    <scope>NUCLEOTIDE SEQUENCE [LARGE SCALE GENOMIC DNA]</scope>
    <source>
        <strain evidence="6 7">CBS 43764</strain>
    </source>
</reference>
<evidence type="ECO:0000256" key="2">
    <source>
        <dbReference type="ARBA" id="ARBA00022801"/>
    </source>
</evidence>
<dbReference type="InParanoid" id="A0A0D2A9D6"/>
<dbReference type="FunFam" id="3.20.20.80:FF:000087">
    <property type="entry name" value="Oligo-1,6-glucosidase IMA1"/>
    <property type="match status" value="1"/>
</dbReference>
<evidence type="ECO:0000313" key="7">
    <source>
        <dbReference type="Proteomes" id="UP000053259"/>
    </source>
</evidence>
<dbReference type="GO" id="GO:0004556">
    <property type="term" value="F:alpha-amylase activity"/>
    <property type="evidence" value="ECO:0007669"/>
    <property type="project" value="TreeGrafter"/>
</dbReference>
<dbReference type="Gene3D" id="3.20.20.80">
    <property type="entry name" value="Glycosidases"/>
    <property type="match status" value="1"/>
</dbReference>
<dbReference type="InterPro" id="IPR013780">
    <property type="entry name" value="Glyco_hydro_b"/>
</dbReference>
<sequence>MATNTFSHPAWWKESVIYQVYPASFKDSNGDGWGDLKGLTSKLDYIKELGANIIWCSPFCKSPQKDMGYDISDYCDVDPKYGTLADADELIAEMRKRDMKLMVDLVVNHTSDQAKWFLESRSSKENSKRDWYIWRPAKYDADGKRQPPNNWSMILGEESSAWTWDEHTQEYYLSLFTPYQPDLNWENPEVRAAVHDVLRFWLDRGACGFRMDVINLISKVPGLPDAEVVAPDHRFQPGFKHFANGPRLHEYLHEMNQKVLSKYDAVTVGEMPWVRDEDEILRAVHPDRQELSMIFLFELVDIDNIPGSYRMTMYDWKQSEIRRILAHQQEMMQRRGGWNSLFIENHDNPRSVSRYTSDDEQYRNHCAKLLALMMTTLSGTVFVYQGQELGMKNFAGETNPEEYMDDVESINYWKKMKTMYGHDAKMMDHAKHVVNAKSRDHARTPIPWTDETPNAGFTEPSVKPWMKLVPDFQTINAKAQVNGHDPQNESVFQFWKRALTRRQKNKSVFVYGQFDIVGDEKGNDDPIFAYTKSDGSDKWLVVLNFSEDARNWRVPSNVQIKQWIAGNYINGVLQKQSSDIVSLKPWEGLLGQCN</sequence>
<dbReference type="VEuPathDB" id="FungiDB:PV09_05431"/>
<dbReference type="GO" id="GO:0005987">
    <property type="term" value="P:sucrose catabolic process"/>
    <property type="evidence" value="ECO:0007669"/>
    <property type="project" value="TreeGrafter"/>
</dbReference>
<gene>
    <name evidence="6" type="ORF">PV09_05431</name>
</gene>
<dbReference type="InterPro" id="IPR045857">
    <property type="entry name" value="O16G_dom_2"/>
</dbReference>
<dbReference type="SMART" id="SM00642">
    <property type="entry name" value="Aamy"/>
    <property type="match status" value="1"/>
</dbReference>
<dbReference type="InterPro" id="IPR017853">
    <property type="entry name" value="GH"/>
</dbReference>
<dbReference type="GeneID" id="27313404"/>
<dbReference type="GO" id="GO:0004574">
    <property type="term" value="F:oligo-1,6-glucosidase activity"/>
    <property type="evidence" value="ECO:0007669"/>
    <property type="project" value="TreeGrafter"/>
</dbReference>
<name>A0A0D2A9D6_9PEZI</name>
<accession>A0A0D2A9D6</accession>
<dbReference type="HOGENOM" id="CLU_006462_1_1_1"/>
<evidence type="ECO:0000256" key="4">
    <source>
        <dbReference type="ARBA" id="ARBA00026248"/>
    </source>
</evidence>
<keyword evidence="2" id="KW-0378">Hydrolase</keyword>
<dbReference type="OrthoDB" id="1740265at2759"/>
<dbReference type="Pfam" id="PF00128">
    <property type="entry name" value="Alpha-amylase"/>
    <property type="match status" value="1"/>
</dbReference>
<dbReference type="PANTHER" id="PTHR10357">
    <property type="entry name" value="ALPHA-AMYLASE FAMILY MEMBER"/>
    <property type="match status" value="1"/>
</dbReference>
<evidence type="ECO:0000259" key="5">
    <source>
        <dbReference type="SMART" id="SM00642"/>
    </source>
</evidence>
<dbReference type="SUPFAM" id="SSF51445">
    <property type="entry name" value="(Trans)glycosidases"/>
    <property type="match status" value="1"/>
</dbReference>
<feature type="domain" description="Glycosyl hydrolase family 13 catalytic" evidence="5">
    <location>
        <begin position="19"/>
        <end position="443"/>
    </location>
</feature>
<dbReference type="InterPro" id="IPR006047">
    <property type="entry name" value="GH13_cat_dom"/>
</dbReference>
<dbReference type="PANTHER" id="PTHR10357:SF232">
    <property type="entry name" value="GLYCOSYL HYDROLASE FAMILY 13 CATALYTIC DOMAIN-CONTAINING PROTEIN"/>
    <property type="match status" value="1"/>
</dbReference>
<comment type="similarity">
    <text evidence="1">Belongs to the glycosyl hydrolase 13 family.</text>
</comment>
<evidence type="ECO:0000256" key="3">
    <source>
        <dbReference type="ARBA" id="ARBA00023295"/>
    </source>
</evidence>
<organism evidence="6 7">
    <name type="scientific">Verruconis gallopava</name>
    <dbReference type="NCBI Taxonomy" id="253628"/>
    <lineage>
        <taxon>Eukaryota</taxon>
        <taxon>Fungi</taxon>
        <taxon>Dikarya</taxon>
        <taxon>Ascomycota</taxon>
        <taxon>Pezizomycotina</taxon>
        <taxon>Dothideomycetes</taxon>
        <taxon>Pleosporomycetidae</taxon>
        <taxon>Venturiales</taxon>
        <taxon>Sympoventuriaceae</taxon>
        <taxon>Verruconis</taxon>
    </lineage>
</organism>
<dbReference type="GO" id="GO:0000025">
    <property type="term" value="P:maltose catabolic process"/>
    <property type="evidence" value="ECO:0007669"/>
    <property type="project" value="TreeGrafter"/>
</dbReference>
<keyword evidence="3" id="KW-0326">Glycosidase</keyword>
<dbReference type="RefSeq" id="XP_016213074.1">
    <property type="nucleotide sequence ID" value="XM_016358935.1"/>
</dbReference>
<dbReference type="CDD" id="cd11333">
    <property type="entry name" value="AmyAc_SI_OligoGlu_DGase"/>
    <property type="match status" value="1"/>
</dbReference>
<evidence type="ECO:0000313" key="6">
    <source>
        <dbReference type="EMBL" id="KIW03205.1"/>
    </source>
</evidence>
<dbReference type="EMBL" id="KN847545">
    <property type="protein sequence ID" value="KIW03205.1"/>
    <property type="molecule type" value="Genomic_DNA"/>
</dbReference>
<keyword evidence="7" id="KW-1185">Reference proteome</keyword>
<keyword evidence="4" id="KW-0462">Maltose metabolism</keyword>
<dbReference type="SUPFAM" id="SSF51011">
    <property type="entry name" value="Glycosyl hydrolase domain"/>
    <property type="match status" value="1"/>
</dbReference>
<protein>
    <recommendedName>
        <fullName evidence="5">Glycosyl hydrolase family 13 catalytic domain-containing protein</fullName>
    </recommendedName>
</protein>
<dbReference type="GO" id="GO:0004575">
    <property type="term" value="F:sucrose alpha-glucosidase activity"/>
    <property type="evidence" value="ECO:0007669"/>
    <property type="project" value="TreeGrafter"/>
</dbReference>
<dbReference type="GO" id="GO:0033934">
    <property type="term" value="F:glucan 1,4-alpha-maltotriohydrolase activity"/>
    <property type="evidence" value="ECO:0007669"/>
    <property type="project" value="TreeGrafter"/>
</dbReference>
<dbReference type="Gene3D" id="3.90.400.10">
    <property type="entry name" value="Oligo-1,6-glucosidase, Domain 2"/>
    <property type="match status" value="1"/>
</dbReference>
<proteinExistence type="inferred from homology"/>
<dbReference type="Proteomes" id="UP000053259">
    <property type="component" value="Unassembled WGS sequence"/>
</dbReference>
<dbReference type="Gene3D" id="2.60.40.1180">
    <property type="entry name" value="Golgi alpha-mannosidase II"/>
    <property type="match status" value="1"/>
</dbReference>
<dbReference type="STRING" id="253628.A0A0D2A9D6"/>